<reference evidence="2 3" key="2">
    <citation type="journal article" date="2009" name="Nature">
        <title>A single regulatory gene is sufficient to alter bacterial host range.</title>
        <authorList>
            <person name="Mandel M.J."/>
            <person name="Wollenberg M.S."/>
            <person name="Stabb E.V."/>
            <person name="Visick K.L."/>
            <person name="Ruby E.G."/>
        </authorList>
    </citation>
    <scope>NUCLEOTIDE SEQUENCE [LARGE SCALE GENOMIC DNA]</scope>
    <source>
        <strain evidence="2 3">MJ11</strain>
    </source>
</reference>
<dbReference type="Proteomes" id="UP000001857">
    <property type="component" value="Chromosome I"/>
</dbReference>
<dbReference type="AlphaFoldDB" id="B5FF13"/>
<name>B5FF13_ALIFM</name>
<evidence type="ECO:0000256" key="1">
    <source>
        <dbReference type="SAM" id="Phobius"/>
    </source>
</evidence>
<keyword evidence="1" id="KW-1133">Transmembrane helix</keyword>
<accession>B5FF13</accession>
<feature type="transmembrane region" description="Helical" evidence="1">
    <location>
        <begin position="6"/>
        <end position="27"/>
    </location>
</feature>
<reference evidence="3" key="1">
    <citation type="submission" date="2008-08" db="EMBL/GenBank/DDBJ databases">
        <title>Complete sequence of Vibrio fischeri strain MJ11.</title>
        <authorList>
            <person name="Mandel M.J."/>
            <person name="Stabb E.V."/>
            <person name="Ruby E.G."/>
            <person name="Ferriera S."/>
            <person name="Johnson J."/>
            <person name="Kravitz S."/>
            <person name="Beeson K."/>
            <person name="Sutton G."/>
            <person name="Rogers Y.-H."/>
            <person name="Friedman R."/>
            <person name="Frazier M."/>
            <person name="Venter J.C."/>
        </authorList>
    </citation>
    <scope>NUCLEOTIDE SEQUENCE [LARGE SCALE GENOMIC DNA]</scope>
    <source>
        <strain evidence="3">MJ11</strain>
    </source>
</reference>
<dbReference type="HOGENOM" id="CLU_216025_0_0_6"/>
<keyword evidence="1" id="KW-0472">Membrane</keyword>
<dbReference type="KEGG" id="vfm:VFMJ11_1694"/>
<keyword evidence="1" id="KW-0812">Transmembrane</keyword>
<dbReference type="EMBL" id="CP001139">
    <property type="protein sequence ID" value="ACH67284.1"/>
    <property type="molecule type" value="Genomic_DNA"/>
</dbReference>
<sequence>MGLSLILIRVVKLVFICALFLSVFDLIEHGEILWYQRWFS</sequence>
<proteinExistence type="predicted"/>
<gene>
    <name evidence="2" type="ordered locus">VFMJ11_1694</name>
</gene>
<organism evidence="2 3">
    <name type="scientific">Aliivibrio fischeri (strain MJ11)</name>
    <name type="common">Vibrio fischeri</name>
    <dbReference type="NCBI Taxonomy" id="388396"/>
    <lineage>
        <taxon>Bacteria</taxon>
        <taxon>Pseudomonadati</taxon>
        <taxon>Pseudomonadota</taxon>
        <taxon>Gammaproteobacteria</taxon>
        <taxon>Vibrionales</taxon>
        <taxon>Vibrionaceae</taxon>
        <taxon>Aliivibrio</taxon>
    </lineage>
</organism>
<protein>
    <submittedName>
        <fullName evidence="2">Uncharacterized protein</fullName>
    </submittedName>
</protein>
<evidence type="ECO:0000313" key="2">
    <source>
        <dbReference type="EMBL" id="ACH67284.1"/>
    </source>
</evidence>
<evidence type="ECO:0000313" key="3">
    <source>
        <dbReference type="Proteomes" id="UP000001857"/>
    </source>
</evidence>